<organism evidence="1 2">
    <name type="scientific">Hygrophoropsis aurantiaca</name>
    <dbReference type="NCBI Taxonomy" id="72124"/>
    <lineage>
        <taxon>Eukaryota</taxon>
        <taxon>Fungi</taxon>
        <taxon>Dikarya</taxon>
        <taxon>Basidiomycota</taxon>
        <taxon>Agaricomycotina</taxon>
        <taxon>Agaricomycetes</taxon>
        <taxon>Agaricomycetidae</taxon>
        <taxon>Boletales</taxon>
        <taxon>Coniophorineae</taxon>
        <taxon>Hygrophoropsidaceae</taxon>
        <taxon>Hygrophoropsis</taxon>
    </lineage>
</organism>
<sequence>MTQLSSGICRHLSEASPAEIENIGTGHTVQLLSIKKVTPTTTTGNAPSTDRYRIIISDGEHFVQAMLATQLNELVANNEIEKNTIVIIDKLTCNFVQEKRLIIILDLRVVSRGEGKIGDPTAPGNAGSSADATAPSSNAAQSTATLTPKSQPAAPQSRPGPAGKSSKATVFPIEGLSPYQNNWTIRARVTQKSDIRTWSNQRGEGKLFNVTLMDESGEIRATGFNQVVDELYDKLEEGKVYMISKARVNLAKKKFSTLTNDYELGLEKNTEIEECLETGDLPKIKYNFTPLSALEELQKDSTCDVIGIVKEVGPIGEITSKATNRTIPKRELTLVDKSQFSVRLTLWGKQAEQFQADDLPVVAFKGVKVGDFGGRSLSMMSASIMSIAPDIEEAHLLRGWYDGMGNEQSFQSHSAASMGGSSFGTFNRAEVRDLKDVKESQLGMQDKAEFFSTRATIMHIKGENIAYPACPTQGCNKKVTETNGEWRCEKCDKSFEHPEHRYIMSMAVADWSGQAWLQGFNDVGVTVFGKTADEVVEIKPEGSQQRNEAEYNAILAQASGITYNFSCRAKQDTYNDQTRVRYGISKINSLDYREEGKHLLELLRSPWAQ</sequence>
<gene>
    <name evidence="1" type="ORF">BJ138DRAFT_1179561</name>
</gene>
<comment type="caution">
    <text evidence="1">The sequence shown here is derived from an EMBL/GenBank/DDBJ whole genome shotgun (WGS) entry which is preliminary data.</text>
</comment>
<reference evidence="1" key="1">
    <citation type="journal article" date="2021" name="New Phytol.">
        <title>Evolutionary innovations through gain and loss of genes in the ectomycorrhizal Boletales.</title>
        <authorList>
            <person name="Wu G."/>
            <person name="Miyauchi S."/>
            <person name="Morin E."/>
            <person name="Kuo A."/>
            <person name="Drula E."/>
            <person name="Varga T."/>
            <person name="Kohler A."/>
            <person name="Feng B."/>
            <person name="Cao Y."/>
            <person name="Lipzen A."/>
            <person name="Daum C."/>
            <person name="Hundley H."/>
            <person name="Pangilinan J."/>
            <person name="Johnson J."/>
            <person name="Barry K."/>
            <person name="LaButti K."/>
            <person name="Ng V."/>
            <person name="Ahrendt S."/>
            <person name="Min B."/>
            <person name="Choi I.G."/>
            <person name="Park H."/>
            <person name="Plett J.M."/>
            <person name="Magnuson J."/>
            <person name="Spatafora J.W."/>
            <person name="Nagy L.G."/>
            <person name="Henrissat B."/>
            <person name="Grigoriev I.V."/>
            <person name="Yang Z.L."/>
            <person name="Xu J."/>
            <person name="Martin F.M."/>
        </authorList>
    </citation>
    <scope>NUCLEOTIDE SEQUENCE</scope>
    <source>
        <strain evidence="1">ATCC 28755</strain>
    </source>
</reference>
<protein>
    <submittedName>
        <fullName evidence="1">Uncharacterized protein</fullName>
    </submittedName>
</protein>
<evidence type="ECO:0000313" key="1">
    <source>
        <dbReference type="EMBL" id="KAH7911406.1"/>
    </source>
</evidence>
<feature type="non-terminal residue" evidence="1">
    <location>
        <position position="1"/>
    </location>
</feature>
<proteinExistence type="predicted"/>
<keyword evidence="2" id="KW-1185">Reference proteome</keyword>
<name>A0ACB8AD51_9AGAM</name>
<dbReference type="EMBL" id="MU267679">
    <property type="protein sequence ID" value="KAH7911406.1"/>
    <property type="molecule type" value="Genomic_DNA"/>
</dbReference>
<accession>A0ACB8AD51</accession>
<evidence type="ECO:0000313" key="2">
    <source>
        <dbReference type="Proteomes" id="UP000790377"/>
    </source>
</evidence>
<dbReference type="Proteomes" id="UP000790377">
    <property type="component" value="Unassembled WGS sequence"/>
</dbReference>